<dbReference type="InterPro" id="IPR023054">
    <property type="entry name" value="Sporulation_regulator_WhiA_C"/>
</dbReference>
<dbReference type="EMBL" id="DVHB01000062">
    <property type="protein sequence ID" value="HIR39441.1"/>
    <property type="molecule type" value="Genomic_DNA"/>
</dbReference>
<evidence type="ECO:0000259" key="7">
    <source>
        <dbReference type="Pfam" id="PF14527"/>
    </source>
</evidence>
<feature type="domain" description="Sporulation regulator WhiA C-terminal" evidence="5">
    <location>
        <begin position="232"/>
        <end position="312"/>
    </location>
</feature>
<sequence>MISFTEEIKSEIIKNFTGGRPCALAALSAFIRTSGSLIKSGGDYGFELSTESEYTAHFFADIIEHHFGTEISGFSSRSDLSSGRDKLVFSCVNGNSTRLLRDAGIIGEDEEGLFVNFSIKQELVDSDECAEAYIKGAFLGGGSCTLPDSLSYSSTGYHFEVVFHNKITAGDFCDILCGFDILAKLVMRKDSAVIYLKSIEAISAALSHIGAKKSLDKLRVVARERDNANNENRVNNCSVSNIDKTVSASVKQVQAIEIIRSTIGLQSLDENLFSVAEGRLADKNASMQELADRLKISKSCLNHRFRKLMEMAKQLDEG</sequence>
<keyword evidence="1 4" id="KW-0132">Cell division</keyword>
<dbReference type="GO" id="GO:0043937">
    <property type="term" value="P:regulation of sporulation"/>
    <property type="evidence" value="ECO:0007669"/>
    <property type="project" value="InterPro"/>
</dbReference>
<reference evidence="8" key="1">
    <citation type="submission" date="2020-10" db="EMBL/GenBank/DDBJ databases">
        <authorList>
            <person name="Gilroy R."/>
        </authorList>
    </citation>
    <scope>NUCLEOTIDE SEQUENCE</scope>
    <source>
        <strain evidence="8">ChiW25-3613</strain>
    </source>
</reference>
<evidence type="ECO:0000256" key="4">
    <source>
        <dbReference type="HAMAP-Rule" id="MF_01420"/>
    </source>
</evidence>
<evidence type="ECO:0000259" key="5">
    <source>
        <dbReference type="Pfam" id="PF02650"/>
    </source>
</evidence>
<dbReference type="InterPro" id="IPR003802">
    <property type="entry name" value="Sporulation_regulator_WhiA"/>
</dbReference>
<accession>A0A9D1AGR3</accession>
<dbReference type="InterPro" id="IPR018478">
    <property type="entry name" value="Sporu_reg_WhiA_N_dom"/>
</dbReference>
<dbReference type="InterPro" id="IPR039518">
    <property type="entry name" value="WhiA_LAGLIDADG_dom"/>
</dbReference>
<dbReference type="GO" id="GO:0003677">
    <property type="term" value="F:DNA binding"/>
    <property type="evidence" value="ECO:0007669"/>
    <property type="project" value="UniProtKB-UniRule"/>
</dbReference>
<dbReference type="GO" id="GO:0051301">
    <property type="term" value="P:cell division"/>
    <property type="evidence" value="ECO:0007669"/>
    <property type="project" value="UniProtKB-UniRule"/>
</dbReference>
<dbReference type="SUPFAM" id="SSF55608">
    <property type="entry name" value="Homing endonucleases"/>
    <property type="match status" value="1"/>
</dbReference>
<gene>
    <name evidence="4 8" type="primary">whiA</name>
    <name evidence="8" type="ORF">IAB90_03565</name>
</gene>
<protein>
    <recommendedName>
        <fullName evidence="4">Probable cell division protein WhiA</fullName>
    </recommendedName>
</protein>
<dbReference type="PANTHER" id="PTHR37307">
    <property type="entry name" value="CELL DIVISION PROTEIN WHIA-RELATED"/>
    <property type="match status" value="1"/>
</dbReference>
<dbReference type="HAMAP" id="MF_01420">
    <property type="entry name" value="HTH_type_WhiA"/>
    <property type="match status" value="1"/>
</dbReference>
<comment type="caution">
    <text evidence="8">The sequence shown here is derived from an EMBL/GenBank/DDBJ whole genome shotgun (WGS) entry which is preliminary data.</text>
</comment>
<evidence type="ECO:0000256" key="2">
    <source>
        <dbReference type="ARBA" id="ARBA00023125"/>
    </source>
</evidence>
<dbReference type="Proteomes" id="UP000824179">
    <property type="component" value="Unassembled WGS sequence"/>
</dbReference>
<comment type="similarity">
    <text evidence="4">Belongs to the WhiA family.</text>
</comment>
<organism evidence="8 9">
    <name type="scientific">Candidatus Coproplasma stercoripullorum</name>
    <dbReference type="NCBI Taxonomy" id="2840751"/>
    <lineage>
        <taxon>Bacteria</taxon>
        <taxon>Bacillati</taxon>
        <taxon>Bacillota</taxon>
        <taxon>Clostridia</taxon>
        <taxon>Eubacteriales</taxon>
        <taxon>Candidatus Coproplasma</taxon>
    </lineage>
</organism>
<dbReference type="PANTHER" id="PTHR37307:SF1">
    <property type="entry name" value="CELL DIVISION PROTEIN WHIA-RELATED"/>
    <property type="match status" value="1"/>
</dbReference>
<keyword evidence="3 4" id="KW-0131">Cell cycle</keyword>
<evidence type="ECO:0000259" key="6">
    <source>
        <dbReference type="Pfam" id="PF10298"/>
    </source>
</evidence>
<feature type="domain" description="Sporulation transcription regulator WhiA N-terminal" evidence="6">
    <location>
        <begin position="22"/>
        <end position="105"/>
    </location>
</feature>
<keyword evidence="2 4" id="KW-0238">DNA-binding</keyword>
<dbReference type="Pfam" id="PF02650">
    <property type="entry name" value="HTH_WhiA"/>
    <property type="match status" value="1"/>
</dbReference>
<dbReference type="InterPro" id="IPR027434">
    <property type="entry name" value="Homing_endonucl"/>
</dbReference>
<evidence type="ECO:0000256" key="3">
    <source>
        <dbReference type="ARBA" id="ARBA00023306"/>
    </source>
</evidence>
<evidence type="ECO:0000313" key="9">
    <source>
        <dbReference type="Proteomes" id="UP000824179"/>
    </source>
</evidence>
<name>A0A9D1AGR3_9FIRM</name>
<dbReference type="AlphaFoldDB" id="A0A9D1AGR3"/>
<evidence type="ECO:0000313" key="8">
    <source>
        <dbReference type="EMBL" id="HIR39441.1"/>
    </source>
</evidence>
<comment type="function">
    <text evidence="4">Involved in cell division and chromosome segregation.</text>
</comment>
<dbReference type="Pfam" id="PF10298">
    <property type="entry name" value="WhiA_N"/>
    <property type="match status" value="1"/>
</dbReference>
<dbReference type="Gene3D" id="3.10.28.10">
    <property type="entry name" value="Homing endonucleases"/>
    <property type="match status" value="1"/>
</dbReference>
<dbReference type="NCBIfam" id="TIGR00647">
    <property type="entry name" value="DNA_bind_WhiA"/>
    <property type="match status" value="1"/>
</dbReference>
<evidence type="ECO:0000256" key="1">
    <source>
        <dbReference type="ARBA" id="ARBA00022618"/>
    </source>
</evidence>
<dbReference type="Pfam" id="PF14527">
    <property type="entry name" value="LAGLIDADG_WhiA"/>
    <property type="match status" value="1"/>
</dbReference>
<feature type="domain" description="WhiA LAGLIDADG-like" evidence="7">
    <location>
        <begin position="131"/>
        <end position="222"/>
    </location>
</feature>
<reference evidence="8" key="2">
    <citation type="journal article" date="2021" name="PeerJ">
        <title>Extensive microbial diversity within the chicken gut microbiome revealed by metagenomics and culture.</title>
        <authorList>
            <person name="Gilroy R."/>
            <person name="Ravi A."/>
            <person name="Getino M."/>
            <person name="Pursley I."/>
            <person name="Horton D.L."/>
            <person name="Alikhan N.F."/>
            <person name="Baker D."/>
            <person name="Gharbi K."/>
            <person name="Hall N."/>
            <person name="Watson M."/>
            <person name="Adriaenssens E.M."/>
            <person name="Foster-Nyarko E."/>
            <person name="Jarju S."/>
            <person name="Secka A."/>
            <person name="Antonio M."/>
            <person name="Oren A."/>
            <person name="Chaudhuri R.R."/>
            <person name="La Ragione R."/>
            <person name="Hildebrand F."/>
            <person name="Pallen M.J."/>
        </authorList>
    </citation>
    <scope>NUCLEOTIDE SEQUENCE</scope>
    <source>
        <strain evidence="8">ChiW25-3613</strain>
    </source>
</reference>
<proteinExistence type="inferred from homology"/>